<evidence type="ECO:0000313" key="2">
    <source>
        <dbReference type="Proteomes" id="UP001596528"/>
    </source>
</evidence>
<dbReference type="Proteomes" id="UP001596528">
    <property type="component" value="Unassembled WGS sequence"/>
</dbReference>
<accession>A0ABW2UX19</accession>
<dbReference type="Pfam" id="PF13797">
    <property type="entry name" value="Post_transc_reg"/>
    <property type="match status" value="1"/>
</dbReference>
<reference evidence="2" key="1">
    <citation type="journal article" date="2019" name="Int. J. Syst. Evol. Microbiol.">
        <title>The Global Catalogue of Microorganisms (GCM) 10K type strain sequencing project: providing services to taxonomists for standard genome sequencing and annotation.</title>
        <authorList>
            <consortium name="The Broad Institute Genomics Platform"/>
            <consortium name="The Broad Institute Genome Sequencing Center for Infectious Disease"/>
            <person name="Wu L."/>
            <person name="Ma J."/>
        </authorList>
    </citation>
    <scope>NUCLEOTIDE SEQUENCE [LARGE SCALE GENOMIC DNA]</scope>
    <source>
        <strain evidence="2">JCM 18657</strain>
    </source>
</reference>
<gene>
    <name evidence="1" type="ORF">ACFQWB_00585</name>
</gene>
<keyword evidence="2" id="KW-1185">Reference proteome</keyword>
<sequence length="92" mass="10639">MLERIDRLISEALPYEELASGLADLCRSKAEEFRLLGYEAVTPEDIWDCVRERHKGELPPIHRLVNDILSLKVTQWMNWITMGALKGTGSWR</sequence>
<comment type="caution">
    <text evidence="1">The sequence shown here is derived from an EMBL/GenBank/DDBJ whole genome shotgun (WGS) entry which is preliminary data.</text>
</comment>
<dbReference type="RefSeq" id="WP_211346328.1">
    <property type="nucleotide sequence ID" value="NZ_JBHTGQ010000002.1"/>
</dbReference>
<protein>
    <submittedName>
        <fullName evidence="1">Post-transcriptional regulator</fullName>
    </submittedName>
</protein>
<dbReference type="InterPro" id="IPR025716">
    <property type="entry name" value="Post-transcriptional_regulator"/>
</dbReference>
<organism evidence="1 2">
    <name type="scientific">Paenibacillus thermoaerophilus</name>
    <dbReference type="NCBI Taxonomy" id="1215385"/>
    <lineage>
        <taxon>Bacteria</taxon>
        <taxon>Bacillati</taxon>
        <taxon>Bacillota</taxon>
        <taxon>Bacilli</taxon>
        <taxon>Bacillales</taxon>
        <taxon>Paenibacillaceae</taxon>
        <taxon>Paenibacillus</taxon>
    </lineage>
</organism>
<name>A0ABW2UX19_9BACL</name>
<proteinExistence type="predicted"/>
<dbReference type="EMBL" id="JBHTGQ010000002">
    <property type="protein sequence ID" value="MFC7748441.1"/>
    <property type="molecule type" value="Genomic_DNA"/>
</dbReference>
<evidence type="ECO:0000313" key="1">
    <source>
        <dbReference type="EMBL" id="MFC7748441.1"/>
    </source>
</evidence>